<dbReference type="Proteomes" id="UP000761534">
    <property type="component" value="Unassembled WGS sequence"/>
</dbReference>
<dbReference type="Pfam" id="PF25018">
    <property type="entry name" value="HEAT_IPO9_c"/>
    <property type="match status" value="1"/>
</dbReference>
<comment type="subcellular location">
    <subcellularLocation>
        <location evidence="1">Nucleus</location>
    </subcellularLocation>
</comment>
<dbReference type="InterPro" id="IPR011989">
    <property type="entry name" value="ARM-like"/>
</dbReference>
<accession>A0A642V6D6</accession>
<evidence type="ECO:0000256" key="4">
    <source>
        <dbReference type="ARBA" id="ARBA00023242"/>
    </source>
</evidence>
<dbReference type="AlphaFoldDB" id="A0A642V6D6"/>
<dbReference type="Pfam" id="PF03810">
    <property type="entry name" value="IBN_N"/>
    <property type="match status" value="1"/>
</dbReference>
<evidence type="ECO:0000313" key="6">
    <source>
        <dbReference type="EMBL" id="KAA8915626.1"/>
    </source>
</evidence>
<dbReference type="InterPro" id="IPR001494">
    <property type="entry name" value="Importin-beta_N"/>
</dbReference>
<keyword evidence="2" id="KW-0813">Transport</keyword>
<sequence>MDSQLLELIRNVQSADAGTRKHAEEALEKASNSDVDRYMMTLISVGQETNIPTELKQSALLLLKKSILKSWNIGFSDFQEPPASPNVKANVRQGLFDLIGSRERKVRSVCALLLSKIASVEFPDEWPDLIDRLVGLIQAGVPVQVHGALTVMKELLRESIAEKEFYTYGETIISTLFGVASNENYSWVARGTAVECFSSCVQFFLMADDTQQEMIESFAEKAIAQWCDLFATVLKQPLQSPGCASLISCKLEILSCIKDMEAAFAKFVSVQLVSLFSSVWEDLCTLETYYCDYFVGDNAPAIEPYQEEDQDLLADCSVDALIISELAFFGLCLESGNRRIVNEFTSDTQLIRRFVTMFIKLGQLPNETPMGDENVNEFVTEETGLSIDHTVRSELANVICLLNNDHLPIALYEQIEMVFNENPVEESAILLKESCFYLFGQVITGGTRTFPDLPQNVVDGMIRYTFNSQQSPNIMLQARAIILGSFLCTSFENGITQDVKHRYLEDAMRLGVQSPSPIVRVGCLIAINKIQSIVHDSLKPHQETLFSIVASMVDIAADDTPAFLVEVLLFVVRLDFSVSARSKEIVQLLFTLASKDTSNIELTTETTSVFEDIVENATELGIYSDVCANTLPTLVSGLETIKNWEYNSDLMLSIGLIGALVDKGPTPLPTEVIDHVLEPLYQILVNASDVQILQAASETFTFLVSHASEQLRMWRGTEVNGQELVLNVASRLLDPSCEDSATINSGNLISTIISKFNQDLGSLLPRLLEATTRRLYTAENLLLVESLVSVFSELVLQSPSGVVDILWEIDVDGVHGLQIVLSKWLSTFDILRGYEQIRKNIIALQQLYLLDDDCIKSVIVDGDIQNPQHDIIITRSRARERKCLLLKPHTKLYYSSLLVTRAPRAPRVRLTDAVFGEAELRFLLLFLEKEDVHSLNLSFLAHSEEDWVQVYGEPFDERVTNMSLVTYTKVPAHVKIVKLFIKELSSMPFDTQDAQQAIRGIEAQQGEDDEWEDIEPAGSNPLSGLGQDVMNFLNDDAMNNENRRHLDSETHSLIITWFKQITETNLSDINSIYHNELTNEERNVLLKYSNVN</sequence>
<dbReference type="PROSITE" id="PS50166">
    <property type="entry name" value="IMPORTIN_B_NT"/>
    <property type="match status" value="1"/>
</dbReference>
<dbReference type="InterPro" id="IPR016024">
    <property type="entry name" value="ARM-type_fold"/>
</dbReference>
<dbReference type="GO" id="GO:0031267">
    <property type="term" value="F:small GTPase binding"/>
    <property type="evidence" value="ECO:0007669"/>
    <property type="project" value="InterPro"/>
</dbReference>
<dbReference type="GO" id="GO:0006606">
    <property type="term" value="P:protein import into nucleus"/>
    <property type="evidence" value="ECO:0007669"/>
    <property type="project" value="TreeGrafter"/>
</dbReference>
<gene>
    <name evidence="6" type="ORF">TRICI_002207</name>
</gene>
<dbReference type="VEuPathDB" id="FungiDB:TRICI_002207"/>
<dbReference type="GO" id="GO:0005635">
    <property type="term" value="C:nuclear envelope"/>
    <property type="evidence" value="ECO:0007669"/>
    <property type="project" value="TreeGrafter"/>
</dbReference>
<dbReference type="PANTHER" id="PTHR10997:SF9">
    <property type="entry name" value="IMPORTIN-9"/>
    <property type="match status" value="1"/>
</dbReference>
<protein>
    <recommendedName>
        <fullName evidence="5">Importin N-terminal domain-containing protein</fullName>
    </recommendedName>
</protein>
<keyword evidence="7" id="KW-1185">Reference proteome</keyword>
<dbReference type="InterPro" id="IPR056840">
    <property type="entry name" value="HEAT_IPO9_central"/>
</dbReference>
<proteinExistence type="predicted"/>
<keyword evidence="4" id="KW-0539">Nucleus</keyword>
<feature type="domain" description="Importin N-terminal" evidence="5">
    <location>
        <begin position="23"/>
        <end position="101"/>
    </location>
</feature>
<evidence type="ECO:0000256" key="2">
    <source>
        <dbReference type="ARBA" id="ARBA00022448"/>
    </source>
</evidence>
<evidence type="ECO:0000259" key="5">
    <source>
        <dbReference type="PROSITE" id="PS50166"/>
    </source>
</evidence>
<dbReference type="PANTHER" id="PTHR10997">
    <property type="entry name" value="IMPORTIN-7, 8, 11"/>
    <property type="match status" value="1"/>
</dbReference>
<evidence type="ECO:0000313" key="7">
    <source>
        <dbReference type="Proteomes" id="UP000761534"/>
    </source>
</evidence>
<dbReference type="EMBL" id="SWFS01000153">
    <property type="protein sequence ID" value="KAA8915626.1"/>
    <property type="molecule type" value="Genomic_DNA"/>
</dbReference>
<evidence type="ECO:0000256" key="1">
    <source>
        <dbReference type="ARBA" id="ARBA00004123"/>
    </source>
</evidence>
<evidence type="ECO:0000256" key="3">
    <source>
        <dbReference type="ARBA" id="ARBA00022927"/>
    </source>
</evidence>
<keyword evidence="3" id="KW-0653">Protein transport</keyword>
<dbReference type="OrthoDB" id="431626at2759"/>
<comment type="caution">
    <text evidence="6">The sequence shown here is derived from an EMBL/GenBank/DDBJ whole genome shotgun (WGS) entry which is preliminary data.</text>
</comment>
<dbReference type="Gene3D" id="1.25.10.10">
    <property type="entry name" value="Leucine-rich Repeat Variant"/>
    <property type="match status" value="1"/>
</dbReference>
<dbReference type="SMART" id="SM00913">
    <property type="entry name" value="IBN_N"/>
    <property type="match status" value="1"/>
</dbReference>
<dbReference type="SUPFAM" id="SSF48371">
    <property type="entry name" value="ARM repeat"/>
    <property type="match status" value="1"/>
</dbReference>
<name>A0A642V6D6_9ASCO</name>
<dbReference type="GO" id="GO:0005829">
    <property type="term" value="C:cytosol"/>
    <property type="evidence" value="ECO:0007669"/>
    <property type="project" value="TreeGrafter"/>
</dbReference>
<reference evidence="6" key="1">
    <citation type="journal article" date="2019" name="G3 (Bethesda)">
        <title>Genome Assemblies of Two Rare Opportunistic Yeast Pathogens: Diutina rugosa (syn. Candida rugosa) and Trichomonascus ciferrii (syn. Candida ciferrii).</title>
        <authorList>
            <person name="Mixao V."/>
            <person name="Saus E."/>
            <person name="Hansen A.P."/>
            <person name="Lass-Florl C."/>
            <person name="Gabaldon T."/>
        </authorList>
    </citation>
    <scope>NUCLEOTIDE SEQUENCE</scope>
    <source>
        <strain evidence="6">CBS 4856</strain>
    </source>
</reference>
<organism evidence="6 7">
    <name type="scientific">Trichomonascus ciferrii</name>
    <dbReference type="NCBI Taxonomy" id="44093"/>
    <lineage>
        <taxon>Eukaryota</taxon>
        <taxon>Fungi</taxon>
        <taxon>Dikarya</taxon>
        <taxon>Ascomycota</taxon>
        <taxon>Saccharomycotina</taxon>
        <taxon>Dipodascomycetes</taxon>
        <taxon>Dipodascales</taxon>
        <taxon>Trichomonascaceae</taxon>
        <taxon>Trichomonascus</taxon>
        <taxon>Trichomonascus ciferrii complex</taxon>
    </lineage>
</organism>